<evidence type="ECO:0000256" key="3">
    <source>
        <dbReference type="ARBA" id="ARBA00022448"/>
    </source>
</evidence>
<dbReference type="CDD" id="cd00342">
    <property type="entry name" value="gram_neg_porins"/>
    <property type="match status" value="1"/>
</dbReference>
<dbReference type="Pfam" id="PF13609">
    <property type="entry name" value="Porin_4"/>
    <property type="match status" value="1"/>
</dbReference>
<keyword evidence="10" id="KW-0998">Cell outer membrane</keyword>
<evidence type="ECO:0000256" key="1">
    <source>
        <dbReference type="ARBA" id="ARBA00004571"/>
    </source>
</evidence>
<reference evidence="13 14" key="1">
    <citation type="submission" date="2012-05" db="EMBL/GenBank/DDBJ databases">
        <title>The Genome Sequence of Sutterella wadsworthensis 2_1_59BFAA.</title>
        <authorList>
            <consortium name="The Broad Institute Genome Sequencing Platform"/>
            <person name="Earl A."/>
            <person name="Ward D."/>
            <person name="Feldgarden M."/>
            <person name="Gevers D."/>
            <person name="Daigneault M."/>
            <person name="Strauss J."/>
            <person name="Allen-Vercoe E."/>
            <person name="Walker B."/>
            <person name="Young S.K."/>
            <person name="Zeng Q."/>
            <person name="Gargeya S."/>
            <person name="Fitzgerald M."/>
            <person name="Haas B."/>
            <person name="Abouelleil A."/>
            <person name="Alvarado L."/>
            <person name="Arachchi H.M."/>
            <person name="Berlin A.M."/>
            <person name="Chapman S.B."/>
            <person name="Goldberg J."/>
            <person name="Griggs A."/>
            <person name="Gujja S."/>
            <person name="Hansen M."/>
            <person name="Howarth C."/>
            <person name="Imamovic A."/>
            <person name="Larimer J."/>
            <person name="McCowen C."/>
            <person name="Montmayeur A."/>
            <person name="Murphy C."/>
            <person name="Neiman D."/>
            <person name="Pearson M."/>
            <person name="Priest M."/>
            <person name="Roberts A."/>
            <person name="Saif S."/>
            <person name="Shea T."/>
            <person name="Sisk P."/>
            <person name="Sykes S."/>
            <person name="Wortman J."/>
            <person name="Nusbaum C."/>
            <person name="Birren B."/>
        </authorList>
    </citation>
    <scope>NUCLEOTIDE SEQUENCE [LARGE SCALE GENOMIC DNA]</scope>
    <source>
        <strain evidence="13 14">2_1_59BFAA</strain>
    </source>
</reference>
<evidence type="ECO:0000313" key="13">
    <source>
        <dbReference type="EMBL" id="EKB31336.1"/>
    </source>
</evidence>
<dbReference type="GO" id="GO:0015288">
    <property type="term" value="F:porin activity"/>
    <property type="evidence" value="ECO:0007669"/>
    <property type="project" value="UniProtKB-KW"/>
</dbReference>
<evidence type="ECO:0000256" key="6">
    <source>
        <dbReference type="ARBA" id="ARBA00022729"/>
    </source>
</evidence>
<feature type="chain" id="PRO_5003849902" description="Porin domain-containing protein" evidence="11">
    <location>
        <begin position="22"/>
        <end position="385"/>
    </location>
</feature>
<comment type="subunit">
    <text evidence="2">Homotrimer.</text>
</comment>
<dbReference type="STRING" id="742823.HMPREF9465_01051"/>
<dbReference type="SUPFAM" id="SSF56935">
    <property type="entry name" value="Porins"/>
    <property type="match status" value="1"/>
</dbReference>
<dbReference type="InterPro" id="IPR002299">
    <property type="entry name" value="Porin_Neis"/>
</dbReference>
<comment type="subcellular location">
    <subcellularLocation>
        <location evidence="1">Cell outer membrane</location>
        <topology evidence="1">Multi-pass membrane protein</topology>
    </subcellularLocation>
</comment>
<dbReference type="Proteomes" id="UP000005835">
    <property type="component" value="Unassembled WGS sequence"/>
</dbReference>
<keyword evidence="4" id="KW-1134">Transmembrane beta strand</keyword>
<dbReference type="InterPro" id="IPR023614">
    <property type="entry name" value="Porin_dom_sf"/>
</dbReference>
<protein>
    <recommendedName>
        <fullName evidence="12">Porin domain-containing protein</fullName>
    </recommendedName>
</protein>
<keyword evidence="8" id="KW-0626">Porin</keyword>
<dbReference type="InterPro" id="IPR033900">
    <property type="entry name" value="Gram_neg_porin_domain"/>
</dbReference>
<evidence type="ECO:0000256" key="10">
    <source>
        <dbReference type="ARBA" id="ARBA00023237"/>
    </source>
</evidence>
<keyword evidence="6 11" id="KW-0732">Signal</keyword>
<evidence type="ECO:0000256" key="4">
    <source>
        <dbReference type="ARBA" id="ARBA00022452"/>
    </source>
</evidence>
<evidence type="ECO:0000256" key="9">
    <source>
        <dbReference type="ARBA" id="ARBA00023136"/>
    </source>
</evidence>
<organism evidence="13 14">
    <name type="scientific">Sutterella wadsworthensis 2_1_59BFAA</name>
    <dbReference type="NCBI Taxonomy" id="742823"/>
    <lineage>
        <taxon>Bacteria</taxon>
        <taxon>Pseudomonadati</taxon>
        <taxon>Pseudomonadota</taxon>
        <taxon>Betaproteobacteria</taxon>
        <taxon>Burkholderiales</taxon>
        <taxon>Sutterellaceae</taxon>
        <taxon>Sutterella</taxon>
    </lineage>
</organism>
<comment type="caution">
    <text evidence="13">The sequence shown here is derived from an EMBL/GenBank/DDBJ whole genome shotgun (WGS) entry which is preliminary data.</text>
</comment>
<dbReference type="PRINTS" id="PR00184">
    <property type="entry name" value="NEISSPPORIN"/>
</dbReference>
<dbReference type="eggNOG" id="COG3203">
    <property type="taxonomic scope" value="Bacteria"/>
</dbReference>
<evidence type="ECO:0000256" key="5">
    <source>
        <dbReference type="ARBA" id="ARBA00022692"/>
    </source>
</evidence>
<dbReference type="EMBL" id="ADMG01000028">
    <property type="protein sequence ID" value="EKB31336.1"/>
    <property type="molecule type" value="Genomic_DNA"/>
</dbReference>
<dbReference type="GO" id="GO:0006811">
    <property type="term" value="P:monoatomic ion transport"/>
    <property type="evidence" value="ECO:0007669"/>
    <property type="project" value="UniProtKB-KW"/>
</dbReference>
<feature type="domain" description="Porin" evidence="12">
    <location>
        <begin position="8"/>
        <end position="354"/>
    </location>
</feature>
<evidence type="ECO:0000259" key="12">
    <source>
        <dbReference type="Pfam" id="PF13609"/>
    </source>
</evidence>
<accession>K1JMC7</accession>
<gene>
    <name evidence="13" type="ORF">HMPREF9465_01051</name>
</gene>
<dbReference type="GO" id="GO:0009279">
    <property type="term" value="C:cell outer membrane"/>
    <property type="evidence" value="ECO:0007669"/>
    <property type="project" value="UniProtKB-SubCell"/>
</dbReference>
<name>K1JMC7_9BURK</name>
<evidence type="ECO:0000313" key="14">
    <source>
        <dbReference type="Proteomes" id="UP000005835"/>
    </source>
</evidence>
<evidence type="ECO:0000256" key="7">
    <source>
        <dbReference type="ARBA" id="ARBA00023065"/>
    </source>
</evidence>
<evidence type="ECO:0000256" key="2">
    <source>
        <dbReference type="ARBA" id="ARBA00011233"/>
    </source>
</evidence>
<sequence length="385" mass="41004">MFKKSFAALAVLGFCASYANASSVILYGVVDEALVFTHEKFDVTGEEGTKTNTFGLESGLNAPSRFGLRGVEDLGNGLQVSFVAENSFSADDGSLGMGRLFGRELSATVSGDFGRVSLGRMGGVGSSAGSYDLVYAYGDAFDGGDNNIFGLAASSRYDNMVTYQTPDFAGVKTTVQYSFNEDSVNDKDREGSSAVNRYASAALTGDFGALQTVLAYEFQNYQSFGTDVNPSVEDGHTVYLGGNYDFGVTRLFAMAQYFKGLSATQLTAIADETRAETADNMWSDGAKGYGLHLGTVTPVFGGDFTAGLYFVDAKFQNGANAANQNDADLSYYGAALRYGYPLSKRTTVYTGVGYGVSKLEFNNNGQDVEAKNQVGQAYLGLTHMF</sequence>
<dbReference type="PANTHER" id="PTHR34501">
    <property type="entry name" value="PROTEIN YDDL-RELATED"/>
    <property type="match status" value="1"/>
</dbReference>
<keyword evidence="5" id="KW-0812">Transmembrane</keyword>
<dbReference type="PATRIC" id="fig|742823.3.peg.1039"/>
<dbReference type="RefSeq" id="WP_005434804.1">
    <property type="nucleotide sequence ID" value="NZ_JH815515.1"/>
</dbReference>
<dbReference type="AlphaFoldDB" id="K1JMC7"/>
<feature type="signal peptide" evidence="11">
    <location>
        <begin position="1"/>
        <end position="21"/>
    </location>
</feature>
<keyword evidence="3" id="KW-0813">Transport</keyword>
<keyword evidence="14" id="KW-1185">Reference proteome</keyword>
<proteinExistence type="predicted"/>
<keyword evidence="7" id="KW-0406">Ion transport</keyword>
<keyword evidence="9" id="KW-0472">Membrane</keyword>
<dbReference type="InterPro" id="IPR050298">
    <property type="entry name" value="Gram-neg_bact_OMP"/>
</dbReference>
<evidence type="ECO:0000256" key="11">
    <source>
        <dbReference type="SAM" id="SignalP"/>
    </source>
</evidence>
<dbReference type="GO" id="GO:0046930">
    <property type="term" value="C:pore complex"/>
    <property type="evidence" value="ECO:0007669"/>
    <property type="project" value="UniProtKB-KW"/>
</dbReference>
<dbReference type="Gene3D" id="2.40.160.10">
    <property type="entry name" value="Porin"/>
    <property type="match status" value="1"/>
</dbReference>
<dbReference type="PANTHER" id="PTHR34501:SF9">
    <property type="entry name" value="MAJOR OUTER MEMBRANE PROTEIN P.IA"/>
    <property type="match status" value="1"/>
</dbReference>
<dbReference type="OrthoDB" id="5289162at2"/>
<evidence type="ECO:0000256" key="8">
    <source>
        <dbReference type="ARBA" id="ARBA00023114"/>
    </source>
</evidence>
<dbReference type="HOGENOM" id="CLU_038238_1_2_4"/>